<dbReference type="Proteomes" id="UP000243488">
    <property type="component" value="Chromosome"/>
</dbReference>
<keyword evidence="3" id="KW-1185">Reference proteome</keyword>
<evidence type="ECO:0000259" key="1">
    <source>
        <dbReference type="Pfam" id="PF04717"/>
    </source>
</evidence>
<organism evidence="2 3">
    <name type="scientific">Halopseudomonas phragmitis</name>
    <dbReference type="NCBI Taxonomy" id="1931241"/>
    <lineage>
        <taxon>Bacteria</taxon>
        <taxon>Pseudomonadati</taxon>
        <taxon>Pseudomonadota</taxon>
        <taxon>Gammaproteobacteria</taxon>
        <taxon>Pseudomonadales</taxon>
        <taxon>Pseudomonadaceae</taxon>
        <taxon>Halopseudomonas</taxon>
    </lineage>
</organism>
<dbReference type="InterPro" id="IPR013046">
    <property type="entry name" value="GpV/Gp45"/>
</dbReference>
<gene>
    <name evidence="2" type="ORF">BVH74_12190</name>
</gene>
<sequence>MRLARGSAILGSMNALADLTRRLDNLLRLGTIAQVDHGDPDQGKPPACRVQSGQVLSGWLPWFALRAAAVRKWSPPSVGEQCLVFSPSGDLAAGVVLLGLNSAQHPAPSNTPTEERTQYADGTWVGYDMGSKEMTVMLTAGGKLILTAPGGVQINGNININGKVTTTEDVVAGGISVMHHKTTGVTPGNGLSGDPQ</sequence>
<dbReference type="Gene3D" id="6.20.150.10">
    <property type="match status" value="1"/>
</dbReference>
<dbReference type="InterPro" id="IPR006531">
    <property type="entry name" value="Gp5/Vgr_OB"/>
</dbReference>
<protein>
    <recommendedName>
        <fullName evidence="1">Gp5/Type VI secretion system Vgr protein OB-fold domain-containing protein</fullName>
    </recommendedName>
</protein>
<dbReference type="STRING" id="1931241.BVH74_12190"/>
<dbReference type="KEGG" id="ppha:BVH74_12190"/>
<dbReference type="InterPro" id="IPR037026">
    <property type="entry name" value="Vgr_OB-fold_dom_sf"/>
</dbReference>
<dbReference type="Gene3D" id="2.40.50.230">
    <property type="entry name" value="Gp5 N-terminal domain"/>
    <property type="match status" value="1"/>
</dbReference>
<evidence type="ECO:0000313" key="3">
    <source>
        <dbReference type="Proteomes" id="UP000243488"/>
    </source>
</evidence>
<dbReference type="AlphaFoldDB" id="A0A1V0B690"/>
<name>A0A1V0B690_9GAMM</name>
<proteinExistence type="predicted"/>
<feature type="domain" description="Gp5/Type VI secretion system Vgr protein OB-fold" evidence="1">
    <location>
        <begin position="44"/>
        <end position="100"/>
    </location>
</feature>
<dbReference type="EMBL" id="CP020100">
    <property type="protein sequence ID" value="AQZ95462.1"/>
    <property type="molecule type" value="Genomic_DNA"/>
</dbReference>
<evidence type="ECO:0000313" key="2">
    <source>
        <dbReference type="EMBL" id="AQZ95462.1"/>
    </source>
</evidence>
<dbReference type="NCBIfam" id="TIGR01644">
    <property type="entry name" value="phage_P2_V"/>
    <property type="match status" value="1"/>
</dbReference>
<dbReference type="Pfam" id="PF04717">
    <property type="entry name" value="Phage_base_V"/>
    <property type="match status" value="1"/>
</dbReference>
<accession>A0A1V0B690</accession>
<reference evidence="2 3" key="1">
    <citation type="submission" date="2017-03" db="EMBL/GenBank/DDBJ databases">
        <title>Complete genome sequence of the novel DNRA strain Pseudomonas sp. S-6-2 isolated from Chinese polluted river sediment. Journal of Biotechnology.</title>
        <authorList>
            <person name="Li J."/>
            <person name="Xiang F."/>
            <person name="Wang L."/>
            <person name="Xi L."/>
            <person name="Liu J."/>
        </authorList>
    </citation>
    <scope>NUCLEOTIDE SEQUENCE [LARGE SCALE GENOMIC DNA]</scope>
    <source>
        <strain evidence="2 3">S-6-2</strain>
    </source>
</reference>